<dbReference type="InterPro" id="IPR015943">
    <property type="entry name" value="WD40/YVTN_repeat-like_dom_sf"/>
</dbReference>
<dbReference type="InterPro" id="IPR011047">
    <property type="entry name" value="Quinoprotein_ADH-like_sf"/>
</dbReference>
<reference evidence="1 2" key="1">
    <citation type="submission" date="2024-05" db="EMBL/GenBank/DDBJ databases">
        <title>A draft genome resource for the thread blight pathogen Marasmius tenuissimus strain MS-2.</title>
        <authorList>
            <person name="Yulfo-Soto G.E."/>
            <person name="Baruah I.K."/>
            <person name="Amoako-Attah I."/>
            <person name="Bukari Y."/>
            <person name="Meinhardt L.W."/>
            <person name="Bailey B.A."/>
            <person name="Cohen S.P."/>
        </authorList>
    </citation>
    <scope>NUCLEOTIDE SEQUENCE [LARGE SCALE GENOMIC DNA]</scope>
    <source>
        <strain evidence="1 2">MS-2</strain>
    </source>
</reference>
<sequence length="401" mass="44790">MFQLDDKWSGHGPSALAHYPSAGVRPVCIRVDEKEGLLIGLKDVRGEDPGLVVIDKVDGKVLWKQTWDVAQTYVIEYQSGYLILNTPGWREVWRLATIPDPCPPSPVQKESFPYPHPQQIEVSHSLESIPLSPLDEIWTIDMSPNHVFLTSGVSGSVRIFDRANGQCVLNMDDHDNPHGTVKCSRYGVSDPTPKSDVVISRLKMFELSRQDIIADPTRTNLSNSRKLRVSRCGNHFVTLGAVRTIRPNPEHSELTLVVVRNFTTIPLGETSLLARQAIQIMLRTRHATFAFDGHRRVLVAKDSGAFIFDISKFLDNAGQIEAFSIPAFRRAFRMHACEVTESGVYFAWPADGVVWDRWEGNTARVQGQGGVNRGIDPFTTYVHGVDLATAMREGPTLHVEE</sequence>
<dbReference type="EMBL" id="JBBXMP010000129">
    <property type="protein sequence ID" value="KAL0061625.1"/>
    <property type="molecule type" value="Genomic_DNA"/>
</dbReference>
<protein>
    <submittedName>
        <fullName evidence="1">Uncharacterized protein</fullName>
    </submittedName>
</protein>
<evidence type="ECO:0000313" key="2">
    <source>
        <dbReference type="Proteomes" id="UP001437256"/>
    </source>
</evidence>
<proteinExistence type="predicted"/>
<evidence type="ECO:0000313" key="1">
    <source>
        <dbReference type="EMBL" id="KAL0061625.1"/>
    </source>
</evidence>
<name>A0ABR2ZK58_9AGAR</name>
<dbReference type="SUPFAM" id="SSF50998">
    <property type="entry name" value="Quinoprotein alcohol dehydrogenase-like"/>
    <property type="match status" value="1"/>
</dbReference>
<comment type="caution">
    <text evidence="1">The sequence shown here is derived from an EMBL/GenBank/DDBJ whole genome shotgun (WGS) entry which is preliminary data.</text>
</comment>
<dbReference type="Proteomes" id="UP001437256">
    <property type="component" value="Unassembled WGS sequence"/>
</dbReference>
<accession>A0ABR2ZK58</accession>
<dbReference type="Gene3D" id="2.130.10.10">
    <property type="entry name" value="YVTN repeat-like/Quinoprotein amine dehydrogenase"/>
    <property type="match status" value="1"/>
</dbReference>
<gene>
    <name evidence="1" type="ORF">AAF712_011542</name>
</gene>
<keyword evidence="2" id="KW-1185">Reference proteome</keyword>
<organism evidence="1 2">
    <name type="scientific">Marasmius tenuissimus</name>
    <dbReference type="NCBI Taxonomy" id="585030"/>
    <lineage>
        <taxon>Eukaryota</taxon>
        <taxon>Fungi</taxon>
        <taxon>Dikarya</taxon>
        <taxon>Basidiomycota</taxon>
        <taxon>Agaricomycotina</taxon>
        <taxon>Agaricomycetes</taxon>
        <taxon>Agaricomycetidae</taxon>
        <taxon>Agaricales</taxon>
        <taxon>Marasmiineae</taxon>
        <taxon>Marasmiaceae</taxon>
        <taxon>Marasmius</taxon>
    </lineage>
</organism>